<dbReference type="Proteomes" id="UP001217500">
    <property type="component" value="Chromosome"/>
</dbReference>
<dbReference type="EMBL" id="CP116805">
    <property type="protein sequence ID" value="WCL55107.1"/>
    <property type="molecule type" value="Genomic_DNA"/>
</dbReference>
<evidence type="ECO:0000313" key="2">
    <source>
        <dbReference type="Proteomes" id="UP001217500"/>
    </source>
</evidence>
<dbReference type="GO" id="GO:0015774">
    <property type="term" value="P:polysaccharide transport"/>
    <property type="evidence" value="ECO:0007669"/>
    <property type="project" value="InterPro"/>
</dbReference>
<dbReference type="InterPro" id="IPR007833">
    <property type="entry name" value="Capsule_polysaccharide_synth"/>
</dbReference>
<dbReference type="GO" id="GO:0000271">
    <property type="term" value="P:polysaccharide biosynthetic process"/>
    <property type="evidence" value="ECO:0007669"/>
    <property type="project" value="InterPro"/>
</dbReference>
<gene>
    <name evidence="1" type="ORF">PH603_04965</name>
</gene>
<sequence length="403" mass="44773">MTTPAPRRILLLQGPLGPFTAYLIAELRKSGAEVFRLNLNGGDALYGGFFGGYEVAAPYRGRAEDWPDFLTRFLADNRIGTVVAYGDCRFYHRVAREICAAQDLRFFGLEEGYIRPGYVTLEEGGNNGNSRFPERFAAGETSAADMPAPDAGPSTFWSQAGYAYRYYGGKFFRGDLFPHYVHHRPGAWPYEVYCWGMAALRKQIYRRSDARLEARLHSDLSGRFFLVPLQVAIDAQVLYHSDFASVGAFVETVVASFAQHAGRDDHLVLKHHPMDRGFSHYGRLIRRLIRAHGLEGRVHYCFDLDLDRLWPHVKGCVTINSTVGFSALKAGVPTVALGRSMMAVPGMAQTGGLDTFWTSQLKVESGAVQAFVSHLIAETQVPGSFYRRDNVTAARVAAKLLAD</sequence>
<dbReference type="CDD" id="cd16441">
    <property type="entry name" value="beta_Kdo_transferase_KpsS"/>
    <property type="match status" value="1"/>
</dbReference>
<proteinExistence type="predicted"/>
<evidence type="ECO:0000313" key="1">
    <source>
        <dbReference type="EMBL" id="WCL55107.1"/>
    </source>
</evidence>
<dbReference type="Pfam" id="PF05159">
    <property type="entry name" value="Capsule_synth"/>
    <property type="match status" value="1"/>
</dbReference>
<name>A0AAE9XQ31_9PROT</name>
<protein>
    <submittedName>
        <fullName evidence="1">Capsular biosynthesis protein</fullName>
    </submittedName>
</protein>
<dbReference type="AlphaFoldDB" id="A0AAE9XQ31"/>
<dbReference type="RefSeq" id="WP_289504872.1">
    <property type="nucleotide sequence ID" value="NZ_CP116805.1"/>
</dbReference>
<accession>A0AAE9XQ31</accession>
<reference evidence="1" key="1">
    <citation type="submission" date="2023-01" db="EMBL/GenBank/DDBJ databases">
        <title>The genome sequence of Kordiimonadaceae bacterium 6D33.</title>
        <authorList>
            <person name="Liu Y."/>
        </authorList>
    </citation>
    <scope>NUCLEOTIDE SEQUENCE</scope>
    <source>
        <strain evidence="1">6D33</strain>
    </source>
</reference>
<keyword evidence="2" id="KW-1185">Reference proteome</keyword>
<dbReference type="KEGG" id="gso:PH603_04965"/>
<organism evidence="1 2">
    <name type="scientific">Gimibacter soli</name>
    <dbReference type="NCBI Taxonomy" id="3024400"/>
    <lineage>
        <taxon>Bacteria</taxon>
        <taxon>Pseudomonadati</taxon>
        <taxon>Pseudomonadota</taxon>
        <taxon>Alphaproteobacteria</taxon>
        <taxon>Kordiimonadales</taxon>
        <taxon>Temperatibacteraceae</taxon>
        <taxon>Gimibacter</taxon>
    </lineage>
</organism>